<evidence type="ECO:0000313" key="2">
    <source>
        <dbReference type="Proteomes" id="UP000822688"/>
    </source>
</evidence>
<protein>
    <submittedName>
        <fullName evidence="1">Uncharacterized protein</fullName>
    </submittedName>
</protein>
<sequence>MFLDPKASLEQGIGDVTNTCNPSAPPSPSFIVGGEHFSSADGRSSRIWTAKRQQVMFQQ</sequence>
<evidence type="ECO:0000313" key="1">
    <source>
        <dbReference type="EMBL" id="KAG0567546.1"/>
    </source>
</evidence>
<organism evidence="1 2">
    <name type="scientific">Ceratodon purpureus</name>
    <name type="common">Fire moss</name>
    <name type="synonym">Dicranum purpureum</name>
    <dbReference type="NCBI Taxonomy" id="3225"/>
    <lineage>
        <taxon>Eukaryota</taxon>
        <taxon>Viridiplantae</taxon>
        <taxon>Streptophyta</taxon>
        <taxon>Embryophyta</taxon>
        <taxon>Bryophyta</taxon>
        <taxon>Bryophytina</taxon>
        <taxon>Bryopsida</taxon>
        <taxon>Dicranidae</taxon>
        <taxon>Pseudoditrichales</taxon>
        <taxon>Ditrichaceae</taxon>
        <taxon>Ceratodon</taxon>
    </lineage>
</organism>
<accession>A0A8T0H6G2</accession>
<dbReference type="Proteomes" id="UP000822688">
    <property type="component" value="Chromosome 7"/>
</dbReference>
<reference evidence="1" key="1">
    <citation type="submission" date="2020-06" db="EMBL/GenBank/DDBJ databases">
        <title>WGS assembly of Ceratodon purpureus strain R40.</title>
        <authorList>
            <person name="Carey S.B."/>
            <person name="Jenkins J."/>
            <person name="Shu S."/>
            <person name="Lovell J.T."/>
            <person name="Sreedasyam A."/>
            <person name="Maumus F."/>
            <person name="Tiley G.P."/>
            <person name="Fernandez-Pozo N."/>
            <person name="Barry K."/>
            <person name="Chen C."/>
            <person name="Wang M."/>
            <person name="Lipzen A."/>
            <person name="Daum C."/>
            <person name="Saski C.A."/>
            <person name="Payton A.C."/>
            <person name="Mcbreen J.C."/>
            <person name="Conrad R.E."/>
            <person name="Kollar L.M."/>
            <person name="Olsson S."/>
            <person name="Huttunen S."/>
            <person name="Landis J.B."/>
            <person name="Wickett N.J."/>
            <person name="Johnson M.G."/>
            <person name="Rensing S.A."/>
            <person name="Grimwood J."/>
            <person name="Schmutz J."/>
            <person name="Mcdaniel S.F."/>
        </authorList>
    </citation>
    <scope>NUCLEOTIDE SEQUENCE</scope>
    <source>
        <strain evidence="1">R40</strain>
    </source>
</reference>
<proteinExistence type="predicted"/>
<comment type="caution">
    <text evidence="1">The sequence shown here is derived from an EMBL/GenBank/DDBJ whole genome shotgun (WGS) entry which is preliminary data.</text>
</comment>
<dbReference type="AlphaFoldDB" id="A0A8T0H6G2"/>
<name>A0A8T0H6G2_CERPU</name>
<gene>
    <name evidence="1" type="ORF">KC19_7G142100</name>
</gene>
<dbReference type="EMBL" id="CM026428">
    <property type="protein sequence ID" value="KAG0567546.1"/>
    <property type="molecule type" value="Genomic_DNA"/>
</dbReference>
<keyword evidence="2" id="KW-1185">Reference proteome</keyword>